<evidence type="ECO:0008006" key="6">
    <source>
        <dbReference type="Google" id="ProtNLM"/>
    </source>
</evidence>
<feature type="domain" description="DUF4283" evidence="2">
    <location>
        <begin position="43"/>
        <end position="121"/>
    </location>
</feature>
<dbReference type="PANTHER" id="PTHR31286">
    <property type="entry name" value="GLYCINE-RICH CELL WALL STRUCTURAL PROTEIN 1.8-LIKE"/>
    <property type="match status" value="1"/>
</dbReference>
<evidence type="ECO:0000259" key="3">
    <source>
        <dbReference type="Pfam" id="PF14392"/>
    </source>
</evidence>
<dbReference type="InterPro" id="IPR025836">
    <property type="entry name" value="Zn_knuckle_CX2CX4HX4C"/>
</dbReference>
<comment type="caution">
    <text evidence="4">The sequence shown here is derived from an EMBL/GenBank/DDBJ whole genome shotgun (WGS) entry which is preliminary data.</text>
</comment>
<dbReference type="Pfam" id="PF14111">
    <property type="entry name" value="DUF4283"/>
    <property type="match status" value="1"/>
</dbReference>
<proteinExistence type="predicted"/>
<evidence type="ECO:0000313" key="5">
    <source>
        <dbReference type="Proteomes" id="UP001341840"/>
    </source>
</evidence>
<evidence type="ECO:0000313" key="4">
    <source>
        <dbReference type="EMBL" id="MED6199647.1"/>
    </source>
</evidence>
<dbReference type="Pfam" id="PF14392">
    <property type="entry name" value="zf-CCHC_4"/>
    <property type="match status" value="1"/>
</dbReference>
<protein>
    <recommendedName>
        <fullName evidence="6">DUF4283 domain-containing protein</fullName>
    </recommendedName>
</protein>
<dbReference type="InterPro" id="IPR040256">
    <property type="entry name" value="At4g02000-like"/>
</dbReference>
<dbReference type="InterPro" id="IPR025558">
    <property type="entry name" value="DUF4283"/>
</dbReference>
<dbReference type="PANTHER" id="PTHR31286:SF178">
    <property type="entry name" value="DUF4283 DOMAIN-CONTAINING PROTEIN"/>
    <property type="match status" value="1"/>
</dbReference>
<dbReference type="EMBL" id="JASCZI010212508">
    <property type="protein sequence ID" value="MED6199647.1"/>
    <property type="molecule type" value="Genomic_DNA"/>
</dbReference>
<feature type="region of interest" description="Disordered" evidence="1">
    <location>
        <begin position="1"/>
        <end position="21"/>
    </location>
</feature>
<reference evidence="4 5" key="1">
    <citation type="journal article" date="2023" name="Plants (Basel)">
        <title>Bridging the Gap: Combining Genomics and Transcriptomics Approaches to Understand Stylosanthes scabra, an Orphan Legume from the Brazilian Caatinga.</title>
        <authorList>
            <person name="Ferreira-Neto J.R.C."/>
            <person name="da Silva M.D."/>
            <person name="Binneck E."/>
            <person name="de Melo N.F."/>
            <person name="da Silva R.H."/>
            <person name="de Melo A.L.T.M."/>
            <person name="Pandolfi V."/>
            <person name="Bustamante F.O."/>
            <person name="Brasileiro-Vidal A.C."/>
            <person name="Benko-Iseppon A.M."/>
        </authorList>
    </citation>
    <scope>NUCLEOTIDE SEQUENCE [LARGE SCALE GENOMIC DNA]</scope>
    <source>
        <tissue evidence="4">Leaves</tissue>
    </source>
</reference>
<dbReference type="Proteomes" id="UP001341840">
    <property type="component" value="Unassembled WGS sequence"/>
</dbReference>
<organism evidence="4 5">
    <name type="scientific">Stylosanthes scabra</name>
    <dbReference type="NCBI Taxonomy" id="79078"/>
    <lineage>
        <taxon>Eukaryota</taxon>
        <taxon>Viridiplantae</taxon>
        <taxon>Streptophyta</taxon>
        <taxon>Embryophyta</taxon>
        <taxon>Tracheophyta</taxon>
        <taxon>Spermatophyta</taxon>
        <taxon>Magnoliopsida</taxon>
        <taxon>eudicotyledons</taxon>
        <taxon>Gunneridae</taxon>
        <taxon>Pentapetalae</taxon>
        <taxon>rosids</taxon>
        <taxon>fabids</taxon>
        <taxon>Fabales</taxon>
        <taxon>Fabaceae</taxon>
        <taxon>Papilionoideae</taxon>
        <taxon>50 kb inversion clade</taxon>
        <taxon>dalbergioids sensu lato</taxon>
        <taxon>Dalbergieae</taxon>
        <taxon>Pterocarpus clade</taxon>
        <taxon>Stylosanthes</taxon>
    </lineage>
</organism>
<evidence type="ECO:0000256" key="1">
    <source>
        <dbReference type="SAM" id="MobiDB-lite"/>
    </source>
</evidence>
<keyword evidence="5" id="KW-1185">Reference proteome</keyword>
<name>A0ABU6XPL7_9FABA</name>
<gene>
    <name evidence="4" type="ORF">PIB30_077876</name>
</gene>
<feature type="compositionally biased region" description="Basic and acidic residues" evidence="1">
    <location>
        <begin position="7"/>
        <end position="17"/>
    </location>
</feature>
<sequence>MLSSFPCDERRRYRSPPDRPGATVDGEEVVILGEEDISESFKLCSKSLIGRIFADRIFSACTMENALDAIWSRPSGFRVADLGKNYFQFFFDKDTDVNRIVNGSPWLFKGFILNLKKWENKVMEVDLFEVRGKENRIVKARVKLNGGKKIRNSLKISGMKLDQFEIGLRYERLGVVCLYCAGIGHTSTNCQALMDDTHQNRVKQELLGEWVKADQVGRRIFRDDFKHPAGKENPAHPGKKPPPDWLAEGFSKMNLQENIKGRNRSTMSHPVSTAWEGNRNKEDARPALSEIVENAEGGKRICLEDREMRVAEVVGANRQLAPKEI</sequence>
<accession>A0ABU6XPL7</accession>
<feature type="domain" description="Zinc knuckle CX2CX4HX4C" evidence="3">
    <location>
        <begin position="149"/>
        <end position="191"/>
    </location>
</feature>
<evidence type="ECO:0000259" key="2">
    <source>
        <dbReference type="Pfam" id="PF14111"/>
    </source>
</evidence>